<dbReference type="AlphaFoldDB" id="F2Q0M8"/>
<dbReference type="Proteomes" id="UP000009169">
    <property type="component" value="Unassembled WGS sequence"/>
</dbReference>
<protein>
    <submittedName>
        <fullName evidence="1">Uncharacterized protein</fullName>
    </submittedName>
</protein>
<reference evidence="2" key="1">
    <citation type="journal article" date="2012" name="MBio">
        <title>Comparative genome analysis of Trichophyton rubrum and related dermatophytes reveals candidate genes involved in infection.</title>
        <authorList>
            <person name="Martinez D.A."/>
            <person name="Oliver B.G."/>
            <person name="Graeser Y."/>
            <person name="Goldberg J.M."/>
            <person name="Li W."/>
            <person name="Martinez-Rossi N.M."/>
            <person name="Monod M."/>
            <person name="Shelest E."/>
            <person name="Barton R.C."/>
            <person name="Birch E."/>
            <person name="Brakhage A.A."/>
            <person name="Chen Z."/>
            <person name="Gurr S.J."/>
            <person name="Heiman D."/>
            <person name="Heitman J."/>
            <person name="Kosti I."/>
            <person name="Rossi A."/>
            <person name="Saif S."/>
            <person name="Samalova M."/>
            <person name="Saunders C.W."/>
            <person name="Shea T."/>
            <person name="Summerbell R.C."/>
            <person name="Xu J."/>
            <person name="Young S."/>
            <person name="Zeng Q."/>
            <person name="Birren B.W."/>
            <person name="Cuomo C.A."/>
            <person name="White T.C."/>
        </authorList>
    </citation>
    <scope>NUCLEOTIDE SEQUENCE [LARGE SCALE GENOMIC DNA]</scope>
    <source>
        <strain evidence="2">ATCC MYA-4606 / CBS 127.97</strain>
    </source>
</reference>
<dbReference type="VEuPathDB" id="FungiDB:TEQG_06679"/>
<organism evidence="1 2">
    <name type="scientific">Trichophyton equinum (strain ATCC MYA-4606 / CBS 127.97)</name>
    <name type="common">Horse ringworm fungus</name>
    <dbReference type="NCBI Taxonomy" id="559882"/>
    <lineage>
        <taxon>Eukaryota</taxon>
        <taxon>Fungi</taxon>
        <taxon>Dikarya</taxon>
        <taxon>Ascomycota</taxon>
        <taxon>Pezizomycotina</taxon>
        <taxon>Eurotiomycetes</taxon>
        <taxon>Eurotiomycetidae</taxon>
        <taxon>Onygenales</taxon>
        <taxon>Arthrodermataceae</taxon>
        <taxon>Trichophyton</taxon>
    </lineage>
</organism>
<accession>F2Q0M8</accession>
<proteinExistence type="predicted"/>
<gene>
    <name evidence="1" type="ORF">TEQG_06679</name>
</gene>
<name>F2Q0M8_TRIEC</name>
<keyword evidence="2" id="KW-1185">Reference proteome</keyword>
<evidence type="ECO:0000313" key="2">
    <source>
        <dbReference type="Proteomes" id="UP000009169"/>
    </source>
</evidence>
<dbReference type="HOGENOM" id="CLU_1961146_0_0_1"/>
<dbReference type="EMBL" id="DS995764">
    <property type="protein sequence ID" value="EGE07696.1"/>
    <property type="molecule type" value="Genomic_DNA"/>
</dbReference>
<evidence type="ECO:0000313" key="1">
    <source>
        <dbReference type="EMBL" id="EGE07696.1"/>
    </source>
</evidence>
<sequence length="128" mass="13630">MPRPAVWPQANHYPLLGTRDIRTGAGSMVQCKSPFQAFLYLQLNYGPQTLSAPMSAPDAVFIIDSCEAASAGLQISIDGSTFELLAAVPEQETAFGTSTSGVQNKNGTFTAKLVSRCCSYCSRESTVS</sequence>